<gene>
    <name evidence="2" type="ORF">EHQ24_13285</name>
</gene>
<keyword evidence="1" id="KW-1133">Transmembrane helix</keyword>
<reference evidence="2" key="1">
    <citation type="journal article" date="2019" name="PLoS Negl. Trop. Dis.">
        <title>Revisiting the worldwide diversity of Leptospira species in the environment.</title>
        <authorList>
            <person name="Vincent A.T."/>
            <person name="Schiettekatte O."/>
            <person name="Bourhy P."/>
            <person name="Veyrier F.J."/>
            <person name="Picardeau M."/>
        </authorList>
    </citation>
    <scope>NUCLEOTIDE SEQUENCE [LARGE SCALE GENOMIC DNA]</scope>
    <source>
        <strain evidence="2">201800287</strain>
    </source>
</reference>
<evidence type="ECO:0000313" key="2">
    <source>
        <dbReference type="EMBL" id="TGK82233.1"/>
    </source>
</evidence>
<name>A0A4R9I853_9LEPT</name>
<feature type="transmembrane region" description="Helical" evidence="1">
    <location>
        <begin position="110"/>
        <end position="129"/>
    </location>
</feature>
<dbReference type="Proteomes" id="UP000298009">
    <property type="component" value="Unassembled WGS sequence"/>
</dbReference>
<evidence type="ECO:0008006" key="4">
    <source>
        <dbReference type="Google" id="ProtNLM"/>
    </source>
</evidence>
<dbReference type="EMBL" id="RQFK01000026">
    <property type="protein sequence ID" value="TGK82233.1"/>
    <property type="molecule type" value="Genomic_DNA"/>
</dbReference>
<dbReference type="InterPro" id="IPR036927">
    <property type="entry name" value="Cyt_c_oxase-like_su1_sf"/>
</dbReference>
<dbReference type="SUPFAM" id="SSF81442">
    <property type="entry name" value="Cytochrome c oxidase subunit I-like"/>
    <property type="match status" value="1"/>
</dbReference>
<feature type="transmembrane region" description="Helical" evidence="1">
    <location>
        <begin position="49"/>
        <end position="68"/>
    </location>
</feature>
<evidence type="ECO:0000256" key="1">
    <source>
        <dbReference type="SAM" id="Phobius"/>
    </source>
</evidence>
<dbReference type="AlphaFoldDB" id="A0A4R9I853"/>
<comment type="caution">
    <text evidence="2">The sequence shown here is derived from an EMBL/GenBank/DDBJ whole genome shotgun (WGS) entry which is preliminary data.</text>
</comment>
<evidence type="ECO:0000313" key="3">
    <source>
        <dbReference type="Proteomes" id="UP000298009"/>
    </source>
</evidence>
<organism evidence="2 3">
    <name type="scientific">Leptospira noumeaensis</name>
    <dbReference type="NCBI Taxonomy" id="2484964"/>
    <lineage>
        <taxon>Bacteria</taxon>
        <taxon>Pseudomonadati</taxon>
        <taxon>Spirochaetota</taxon>
        <taxon>Spirochaetia</taxon>
        <taxon>Leptospirales</taxon>
        <taxon>Leptospiraceae</taxon>
        <taxon>Leptospira</taxon>
    </lineage>
</organism>
<dbReference type="OrthoDB" id="342435at2"/>
<keyword evidence="1" id="KW-0812">Transmembrane</keyword>
<proteinExistence type="predicted"/>
<feature type="transmembrane region" description="Helical" evidence="1">
    <location>
        <begin position="80"/>
        <end position="98"/>
    </location>
</feature>
<feature type="transmembrane region" description="Helical" evidence="1">
    <location>
        <begin position="7"/>
        <end position="29"/>
    </location>
</feature>
<dbReference type="RefSeq" id="WP_135602062.1">
    <property type="nucleotide sequence ID" value="NZ_RQFK01000026.1"/>
</dbReference>
<keyword evidence="1" id="KW-0472">Membrane</keyword>
<accession>A0A4R9I853</accession>
<keyword evidence="3" id="KW-1185">Reference proteome</keyword>
<sequence>MFPIPSIWLIRISLIYLLLGTSLGAILMLNKTFVLSPGIWKLLPLHYSIVIWGFLIQFIMGNAYWMFPKHMSEHPRGSRLEVWFLFYSYNLGLILYLFTKFLDPTNHLILFGKFLIFLGIVSFVKLIWVRSITYR</sequence>
<protein>
    <recommendedName>
        <fullName evidence="4">Cytochrome C and Quinol oxidase polypeptide I</fullName>
    </recommendedName>
</protein>